<dbReference type="EMBL" id="CCBP010000463">
    <property type="protein sequence ID" value="CDO77743.1"/>
    <property type="molecule type" value="Genomic_DNA"/>
</dbReference>
<feature type="compositionally biased region" description="Pro residues" evidence="2">
    <location>
        <begin position="663"/>
        <end position="709"/>
    </location>
</feature>
<dbReference type="Proteomes" id="UP000029665">
    <property type="component" value="Unassembled WGS sequence"/>
</dbReference>
<feature type="compositionally biased region" description="Basic and acidic residues" evidence="2">
    <location>
        <begin position="456"/>
        <end position="476"/>
    </location>
</feature>
<evidence type="ECO:0000256" key="2">
    <source>
        <dbReference type="SAM" id="MobiDB-lite"/>
    </source>
</evidence>
<feature type="compositionally biased region" description="Low complexity" evidence="2">
    <location>
        <begin position="286"/>
        <end position="295"/>
    </location>
</feature>
<keyword evidence="4" id="KW-1185">Reference proteome</keyword>
<evidence type="ECO:0000313" key="4">
    <source>
        <dbReference type="Proteomes" id="UP000029665"/>
    </source>
</evidence>
<accession>A0A060SYW7</accession>
<feature type="compositionally biased region" description="Polar residues" evidence="2">
    <location>
        <begin position="636"/>
        <end position="656"/>
    </location>
</feature>
<feature type="region of interest" description="Disordered" evidence="2">
    <location>
        <begin position="286"/>
        <end position="791"/>
    </location>
</feature>
<dbReference type="OMA" id="QESHASH"/>
<feature type="compositionally biased region" description="Pro residues" evidence="2">
    <location>
        <begin position="310"/>
        <end position="324"/>
    </location>
</feature>
<feature type="compositionally biased region" description="Low complexity" evidence="2">
    <location>
        <begin position="750"/>
        <end position="770"/>
    </location>
</feature>
<sequence length="791" mass="87650">MDSARSSSPSSGSGSLPSRSDSVPSKSLRSSLTGSPVSRSRPDRDYDSVRSGVPSKLLSRLLPKEHQETLSLRTILAVTKDRLESETRRADEAERRVLEVLRRLRTTHEATLLAQSDAAHVREELTLYKYRLDDALRQLKRAQEIINELEHEKEQAELDASRARTVARKYREQHLVARARQEGREQGFQEGLSRGRDLGYQDALEDEDVDDGEDADYLKRPVLVEEVEDEEGEIAPSQYRAELLLRIIVLRHQGLHIWIIQRHLDLPPPERVGGVTPLCPMWHLLHPPSHSPQSQHRPKSNPRQVRPEDVPPPIPIQEPMPSPAHPSESQPPDSWIPYEDPSGEIFLPPPHELSRPMTPASMTPMPPPADAQAQPITSDEIRTHPERFLYAHPASSQSGPISRSQPYRPFSPQSKASKASKASTSISQFELVGSRNRPRAASAREDRVPTSPRGPRPREDLPPIRPEMGERQDTRETTTTSTSSDRNLSPTSPLDRVFKRRYRSRPSKETVIPEIVVQSPSTPTSSRTSSKSGVSQPHLLSPEHNSRPLPPQDDVVVMRMEIPGYHPTVPSRPYAPPRPEDDDEPPVVPPLPEEQFPPGFVPLTPPIHPGSPSGSPLPIPSNNPLPVPPNNPLPIRQNSPLPVRQSSPLPVPQSSGRALPIPSNNPLPIPPSNPLPIPHHSPRPVPQSPVPPVPTKDPLPIPQNNPLPIPHDDPLPVPHRSGTPRSQRYAEAPLPSGVAYPSPPSRRSRTPGSSRSSPPGARRGIRSPPGERLSPLPLHFFAPLRSDTNTE</sequence>
<feature type="region of interest" description="Disordered" evidence="2">
    <location>
        <begin position="1"/>
        <end position="52"/>
    </location>
</feature>
<protein>
    <submittedName>
        <fullName evidence="3">Uncharacterized protein</fullName>
    </submittedName>
</protein>
<feature type="coiled-coil region" evidence="1">
    <location>
        <begin position="76"/>
        <end position="103"/>
    </location>
</feature>
<feature type="compositionally biased region" description="Basic and acidic residues" evidence="2">
    <location>
        <begin position="379"/>
        <end position="389"/>
    </location>
</feature>
<feature type="coiled-coil region" evidence="1">
    <location>
        <begin position="132"/>
        <end position="173"/>
    </location>
</feature>
<feature type="compositionally biased region" description="Low complexity" evidence="2">
    <location>
        <begin position="519"/>
        <end position="532"/>
    </location>
</feature>
<dbReference type="STRING" id="5643.A0A060SYW7"/>
<name>A0A060SYW7_PYCCI</name>
<keyword evidence="1" id="KW-0175">Coiled coil</keyword>
<dbReference type="OrthoDB" id="3268221at2759"/>
<evidence type="ECO:0000256" key="1">
    <source>
        <dbReference type="SAM" id="Coils"/>
    </source>
</evidence>
<feature type="compositionally biased region" description="Low complexity" evidence="2">
    <location>
        <begin position="1"/>
        <end position="32"/>
    </location>
</feature>
<comment type="caution">
    <text evidence="3">The sequence shown here is derived from an EMBL/GenBank/DDBJ whole genome shotgun (WGS) entry which is preliminary data.</text>
</comment>
<dbReference type="HOGENOM" id="CLU_020595_0_0_1"/>
<feature type="compositionally biased region" description="Low complexity" evidence="2">
    <location>
        <begin position="414"/>
        <end position="427"/>
    </location>
</feature>
<feature type="compositionally biased region" description="Polar residues" evidence="2">
    <location>
        <begin position="394"/>
        <end position="405"/>
    </location>
</feature>
<dbReference type="AlphaFoldDB" id="A0A060SYW7"/>
<gene>
    <name evidence="3" type="ORF">BN946_scf184993.g6</name>
</gene>
<evidence type="ECO:0000313" key="3">
    <source>
        <dbReference type="EMBL" id="CDO77743.1"/>
    </source>
</evidence>
<organism evidence="3 4">
    <name type="scientific">Pycnoporus cinnabarinus</name>
    <name type="common">Cinnabar-red polypore</name>
    <name type="synonym">Trametes cinnabarina</name>
    <dbReference type="NCBI Taxonomy" id="5643"/>
    <lineage>
        <taxon>Eukaryota</taxon>
        <taxon>Fungi</taxon>
        <taxon>Dikarya</taxon>
        <taxon>Basidiomycota</taxon>
        <taxon>Agaricomycotina</taxon>
        <taxon>Agaricomycetes</taxon>
        <taxon>Polyporales</taxon>
        <taxon>Polyporaceae</taxon>
        <taxon>Trametes</taxon>
    </lineage>
</organism>
<feature type="compositionally biased region" description="Pro residues" evidence="2">
    <location>
        <begin position="599"/>
        <end position="632"/>
    </location>
</feature>
<proteinExistence type="predicted"/>
<reference evidence="3" key="1">
    <citation type="submission" date="2014-01" db="EMBL/GenBank/DDBJ databases">
        <title>The genome of the white-rot fungus Pycnoporus cinnabarinus: a basidiomycete model with a versatile arsenal for lignocellulosic biomass breakdown.</title>
        <authorList>
            <person name="Levasseur A."/>
            <person name="Lomascolo A."/>
            <person name="Ruiz-Duenas F.J."/>
            <person name="Uzan E."/>
            <person name="Piumi F."/>
            <person name="Kues U."/>
            <person name="Ram A.F.J."/>
            <person name="Murat C."/>
            <person name="Haon M."/>
            <person name="Benoit I."/>
            <person name="Arfi Y."/>
            <person name="Chevret D."/>
            <person name="Drula E."/>
            <person name="Kwon M.J."/>
            <person name="Gouret P."/>
            <person name="Lesage-Meessen L."/>
            <person name="Lombard V."/>
            <person name="Mariette J."/>
            <person name="Noirot C."/>
            <person name="Park J."/>
            <person name="Patyshakuliyeva A."/>
            <person name="Wieneger R.A.B."/>
            <person name="Wosten H.A.B."/>
            <person name="Martin F."/>
            <person name="Coutinho P.M."/>
            <person name="de Vries R."/>
            <person name="Martinez A.T."/>
            <person name="Klopp C."/>
            <person name="Pontarotti P."/>
            <person name="Henrissat B."/>
            <person name="Record E."/>
        </authorList>
    </citation>
    <scope>NUCLEOTIDE SEQUENCE [LARGE SCALE GENOMIC DNA]</scope>
    <source>
        <strain evidence="3">BRFM137</strain>
    </source>
</reference>